<evidence type="ECO:0000313" key="12">
    <source>
        <dbReference type="Proteomes" id="UP000229364"/>
    </source>
</evidence>
<keyword evidence="4" id="KW-0479">Metal-binding</keyword>
<dbReference type="EC" id="6.1.1.20" evidence="2"/>
<dbReference type="InterPro" id="IPR020825">
    <property type="entry name" value="Phe-tRNA_synthase-like_B3/B4"/>
</dbReference>
<dbReference type="AlphaFoldDB" id="A0A2M7VI58"/>
<evidence type="ECO:0000256" key="3">
    <source>
        <dbReference type="ARBA" id="ARBA00022598"/>
    </source>
</evidence>
<reference evidence="12" key="1">
    <citation type="submission" date="2017-09" db="EMBL/GenBank/DDBJ databases">
        <title>Depth-based differentiation of microbial function through sediment-hosted aquifers and enrichment of novel symbionts in the deep terrestrial subsurface.</title>
        <authorList>
            <person name="Probst A.J."/>
            <person name="Ladd B."/>
            <person name="Jarett J.K."/>
            <person name="Geller-Mcgrath D.E."/>
            <person name="Sieber C.M.K."/>
            <person name="Emerson J.B."/>
            <person name="Anantharaman K."/>
            <person name="Thomas B.C."/>
            <person name="Malmstrom R."/>
            <person name="Stieglmeier M."/>
            <person name="Klingl A."/>
            <person name="Woyke T."/>
            <person name="Ryan C.M."/>
            <person name="Banfield J.F."/>
        </authorList>
    </citation>
    <scope>NUCLEOTIDE SEQUENCE [LARGE SCALE GENOMIC DNA]</scope>
</reference>
<keyword evidence="3" id="KW-0436">Ligase</keyword>
<evidence type="ECO:0000256" key="1">
    <source>
        <dbReference type="ARBA" id="ARBA00001946"/>
    </source>
</evidence>
<dbReference type="EMBL" id="PFPR01000059">
    <property type="protein sequence ID" value="PJA01493.1"/>
    <property type="molecule type" value="Genomic_DNA"/>
</dbReference>
<evidence type="ECO:0000256" key="4">
    <source>
        <dbReference type="ARBA" id="ARBA00022723"/>
    </source>
</evidence>
<dbReference type="Gene3D" id="3.50.40.10">
    <property type="entry name" value="Phenylalanyl-trna Synthetase, Chain B, domain 3"/>
    <property type="match status" value="1"/>
</dbReference>
<dbReference type="SUPFAM" id="SSF55681">
    <property type="entry name" value="Class II aaRS and biotin synthetases"/>
    <property type="match status" value="1"/>
</dbReference>
<dbReference type="GO" id="GO:0005524">
    <property type="term" value="F:ATP binding"/>
    <property type="evidence" value="ECO:0007669"/>
    <property type="project" value="UniProtKB-KW"/>
</dbReference>
<feature type="domain" description="B5" evidence="10">
    <location>
        <begin position="289"/>
        <end position="364"/>
    </location>
</feature>
<keyword evidence="5" id="KW-0547">Nucleotide-binding</keyword>
<keyword evidence="9" id="KW-0030">Aminoacyl-tRNA synthetase</keyword>
<organism evidence="11 12">
    <name type="scientific">bacterium (Candidatus Gribaldobacteria) CG_4_10_14_0_2_um_filter_41_16</name>
    <dbReference type="NCBI Taxonomy" id="2014265"/>
    <lineage>
        <taxon>Bacteria</taxon>
        <taxon>Candidatus Gribaldobacteria</taxon>
    </lineage>
</organism>
<dbReference type="PANTHER" id="PTHR10947">
    <property type="entry name" value="PHENYLALANYL-TRNA SYNTHETASE BETA CHAIN AND LEUCINE-RICH REPEAT-CONTAINING PROTEIN 47"/>
    <property type="match status" value="1"/>
</dbReference>
<dbReference type="InterPro" id="IPR005147">
    <property type="entry name" value="tRNA_synthase_B5-dom"/>
</dbReference>
<dbReference type="SMART" id="SM00874">
    <property type="entry name" value="B5"/>
    <property type="match status" value="1"/>
</dbReference>
<dbReference type="GO" id="GO:0000287">
    <property type="term" value="F:magnesium ion binding"/>
    <property type="evidence" value="ECO:0007669"/>
    <property type="project" value="InterPro"/>
</dbReference>
<evidence type="ECO:0000313" key="11">
    <source>
        <dbReference type="EMBL" id="PJA01493.1"/>
    </source>
</evidence>
<evidence type="ECO:0000256" key="8">
    <source>
        <dbReference type="ARBA" id="ARBA00022917"/>
    </source>
</evidence>
<dbReference type="SMART" id="SM00873">
    <property type="entry name" value="B3_4"/>
    <property type="match status" value="1"/>
</dbReference>
<dbReference type="InterPro" id="IPR045060">
    <property type="entry name" value="Phe-tRNA-ligase_IIc_bsu"/>
</dbReference>
<protein>
    <recommendedName>
        <fullName evidence="2">phenylalanine--tRNA ligase</fullName>
        <ecNumber evidence="2">6.1.1.20</ecNumber>
    </recommendedName>
</protein>
<dbReference type="SUPFAM" id="SSF46955">
    <property type="entry name" value="Putative DNA-binding domain"/>
    <property type="match status" value="2"/>
</dbReference>
<dbReference type="Gene3D" id="3.30.56.10">
    <property type="match status" value="2"/>
</dbReference>
<dbReference type="InterPro" id="IPR009061">
    <property type="entry name" value="DNA-bd_dom_put_sf"/>
</dbReference>
<gene>
    <name evidence="11" type="ORF">COX74_02450</name>
</gene>
<dbReference type="Gene3D" id="3.30.930.10">
    <property type="entry name" value="Bira Bifunctional Protein, Domain 2"/>
    <property type="match status" value="1"/>
</dbReference>
<evidence type="ECO:0000256" key="6">
    <source>
        <dbReference type="ARBA" id="ARBA00022840"/>
    </source>
</evidence>
<sequence>MKILYSQIKELAPKLTASPREVGEALTLTGLMMDGFAEIEYNNKKDYLISLEVRQNRADCLSVIGVAREVAAFYGLAVKYPQVDDLNFGKEALAIKVNAPDVIKRINAVSIDAVENKESPAWLKQYLACYEMNSINLLVDLSNFVMIVTGYPSHLMDKDKIGEVISWEINKDFGEIITLDGTNIKLNKDELIIRDNKSVIALAGMIGAQYGSIEMNSQSIVVEMAIYDRVIIRKNSRSLRITTEASSRLEKDLDPNGVDYAMGFLLSLIRKYGGGKIASQMFNYYPKKIASKTILFNPKMPSIYAGVEISRKEVIKILKNLRFAIIEDKEMLKVTVPSGRTDIFLAQDLVEEVVRLYGYNNIPVDVLPVLTMTEDITPKHFYLIEKIKDILSALSYDEVLSWPLTKKGYNAVMNYKEMGEVSVQNSVNEDSSELRQSMATGLLAQFAEYQKKNLEYINIFEIGKVFGKLGKNYLEYDTLGILLYDVDKAIDKLRIAVETLLRELGISEICYKNAISKPAIANPYSCWDIFVAQENLGIIYKARQGNVYFAELNIANLAKGLNNAPTNPTIEITQKIVTLDANVVLATNESIDDYIKNVRKKIGKNNIFSLIIKDVYKLANDKIRYTIRVSYKELSDQKAKEIHFDSFGLTK</sequence>
<keyword evidence="6" id="KW-0067">ATP-binding</keyword>
<proteinExistence type="predicted"/>
<keyword evidence="7" id="KW-0460">Magnesium</keyword>
<dbReference type="GO" id="GO:0003723">
    <property type="term" value="F:RNA binding"/>
    <property type="evidence" value="ECO:0007669"/>
    <property type="project" value="InterPro"/>
</dbReference>
<dbReference type="Pfam" id="PF03484">
    <property type="entry name" value="B5"/>
    <property type="match status" value="1"/>
</dbReference>
<dbReference type="Proteomes" id="UP000229364">
    <property type="component" value="Unassembled WGS sequence"/>
</dbReference>
<evidence type="ECO:0000256" key="5">
    <source>
        <dbReference type="ARBA" id="ARBA00022741"/>
    </source>
</evidence>
<dbReference type="Pfam" id="PF03483">
    <property type="entry name" value="B3_4"/>
    <property type="match status" value="1"/>
</dbReference>
<dbReference type="PROSITE" id="PS51483">
    <property type="entry name" value="B5"/>
    <property type="match status" value="1"/>
</dbReference>
<dbReference type="InterPro" id="IPR045864">
    <property type="entry name" value="aa-tRNA-synth_II/BPL/LPL"/>
</dbReference>
<dbReference type="GO" id="GO:0006432">
    <property type="term" value="P:phenylalanyl-tRNA aminoacylation"/>
    <property type="evidence" value="ECO:0007669"/>
    <property type="project" value="InterPro"/>
</dbReference>
<comment type="cofactor">
    <cofactor evidence="1">
        <name>Mg(2+)</name>
        <dbReference type="ChEBI" id="CHEBI:18420"/>
    </cofactor>
</comment>
<keyword evidence="8" id="KW-0648">Protein biosynthesis</keyword>
<evidence type="ECO:0000259" key="10">
    <source>
        <dbReference type="PROSITE" id="PS51483"/>
    </source>
</evidence>
<accession>A0A2M7VI58</accession>
<dbReference type="GO" id="GO:0009328">
    <property type="term" value="C:phenylalanine-tRNA ligase complex"/>
    <property type="evidence" value="ECO:0007669"/>
    <property type="project" value="TreeGrafter"/>
</dbReference>
<dbReference type="InterPro" id="IPR041616">
    <property type="entry name" value="PheRS_beta_core"/>
</dbReference>
<dbReference type="SUPFAM" id="SSF56037">
    <property type="entry name" value="PheT/TilS domain"/>
    <property type="match status" value="1"/>
</dbReference>
<dbReference type="PANTHER" id="PTHR10947:SF0">
    <property type="entry name" value="PHENYLALANINE--TRNA LIGASE BETA SUBUNIT"/>
    <property type="match status" value="1"/>
</dbReference>
<evidence type="ECO:0000256" key="9">
    <source>
        <dbReference type="ARBA" id="ARBA00023146"/>
    </source>
</evidence>
<dbReference type="Pfam" id="PF17759">
    <property type="entry name" value="tRNA_synthFbeta"/>
    <property type="match status" value="1"/>
</dbReference>
<dbReference type="InterPro" id="IPR005146">
    <property type="entry name" value="B3/B4_tRNA-bd"/>
</dbReference>
<comment type="caution">
    <text evidence="11">The sequence shown here is derived from an EMBL/GenBank/DDBJ whole genome shotgun (WGS) entry which is preliminary data.</text>
</comment>
<evidence type="ECO:0000256" key="7">
    <source>
        <dbReference type="ARBA" id="ARBA00022842"/>
    </source>
</evidence>
<dbReference type="GO" id="GO:0004826">
    <property type="term" value="F:phenylalanine-tRNA ligase activity"/>
    <property type="evidence" value="ECO:0007669"/>
    <property type="project" value="UniProtKB-EC"/>
</dbReference>
<evidence type="ECO:0000256" key="2">
    <source>
        <dbReference type="ARBA" id="ARBA00012814"/>
    </source>
</evidence>
<name>A0A2M7VI58_9BACT</name>